<dbReference type="STRING" id="305507.SAMN04489724_3005"/>
<name>A0A1I7CA67_9BACT</name>
<evidence type="ECO:0000256" key="3">
    <source>
        <dbReference type="ARBA" id="ARBA00022729"/>
    </source>
</evidence>
<organism evidence="8 9">
    <name type="scientific">Algoriphagus locisalis</name>
    <dbReference type="NCBI Taxonomy" id="305507"/>
    <lineage>
        <taxon>Bacteria</taxon>
        <taxon>Pseudomonadati</taxon>
        <taxon>Bacteroidota</taxon>
        <taxon>Cytophagia</taxon>
        <taxon>Cytophagales</taxon>
        <taxon>Cyclobacteriaceae</taxon>
        <taxon>Algoriphagus</taxon>
    </lineage>
</organism>
<dbReference type="InterPro" id="IPR033985">
    <property type="entry name" value="SusD-like_N"/>
</dbReference>
<dbReference type="Pfam" id="PF14322">
    <property type="entry name" value="SusD-like_3"/>
    <property type="match status" value="1"/>
</dbReference>
<comment type="similarity">
    <text evidence="2">Belongs to the SusD family.</text>
</comment>
<comment type="subcellular location">
    <subcellularLocation>
        <location evidence="1">Cell outer membrane</location>
    </subcellularLocation>
</comment>
<dbReference type="GO" id="GO:0009279">
    <property type="term" value="C:cell outer membrane"/>
    <property type="evidence" value="ECO:0007669"/>
    <property type="project" value="UniProtKB-SubCell"/>
</dbReference>
<dbReference type="EMBL" id="FPBF01000004">
    <property type="protein sequence ID" value="SFT96325.1"/>
    <property type="molecule type" value="Genomic_DNA"/>
</dbReference>
<proteinExistence type="inferred from homology"/>
<dbReference type="InterPro" id="IPR011990">
    <property type="entry name" value="TPR-like_helical_dom_sf"/>
</dbReference>
<evidence type="ECO:0000259" key="7">
    <source>
        <dbReference type="Pfam" id="PF14322"/>
    </source>
</evidence>
<reference evidence="9" key="1">
    <citation type="submission" date="2016-10" db="EMBL/GenBank/DDBJ databases">
        <authorList>
            <person name="Varghese N."/>
            <person name="Submissions S."/>
        </authorList>
    </citation>
    <scope>NUCLEOTIDE SEQUENCE [LARGE SCALE GENOMIC DNA]</scope>
    <source>
        <strain evidence="9">DSM 23445</strain>
    </source>
</reference>
<feature type="domain" description="RagB/SusD" evidence="6">
    <location>
        <begin position="338"/>
        <end position="458"/>
    </location>
</feature>
<evidence type="ECO:0000313" key="8">
    <source>
        <dbReference type="EMBL" id="SFT96325.1"/>
    </source>
</evidence>
<evidence type="ECO:0000259" key="6">
    <source>
        <dbReference type="Pfam" id="PF07980"/>
    </source>
</evidence>
<gene>
    <name evidence="8" type="ORF">SAMN04489724_3005</name>
</gene>
<keyword evidence="5" id="KW-0998">Cell outer membrane</keyword>
<keyword evidence="4" id="KW-0472">Membrane</keyword>
<evidence type="ECO:0000256" key="2">
    <source>
        <dbReference type="ARBA" id="ARBA00006275"/>
    </source>
</evidence>
<feature type="domain" description="SusD-like N-terminal" evidence="7">
    <location>
        <begin position="25"/>
        <end position="228"/>
    </location>
</feature>
<dbReference type="Gene3D" id="1.25.40.390">
    <property type="match status" value="1"/>
</dbReference>
<evidence type="ECO:0000256" key="1">
    <source>
        <dbReference type="ARBA" id="ARBA00004442"/>
    </source>
</evidence>
<evidence type="ECO:0000256" key="4">
    <source>
        <dbReference type="ARBA" id="ARBA00023136"/>
    </source>
</evidence>
<dbReference type="InterPro" id="IPR012944">
    <property type="entry name" value="SusD_RagB_dom"/>
</dbReference>
<keyword evidence="9" id="KW-1185">Reference proteome</keyword>
<dbReference type="Proteomes" id="UP000199673">
    <property type="component" value="Unassembled WGS sequence"/>
</dbReference>
<dbReference type="RefSeq" id="WP_170857093.1">
    <property type="nucleotide sequence ID" value="NZ_FPBF01000004.1"/>
</dbReference>
<evidence type="ECO:0000256" key="5">
    <source>
        <dbReference type="ARBA" id="ARBA00023237"/>
    </source>
</evidence>
<keyword evidence="3" id="KW-0732">Signal</keyword>
<dbReference type="Pfam" id="PF07980">
    <property type="entry name" value="SusD_RagB"/>
    <property type="match status" value="1"/>
</dbReference>
<accession>A0A1I7CA67</accession>
<dbReference type="SUPFAM" id="SSF48452">
    <property type="entry name" value="TPR-like"/>
    <property type="match status" value="1"/>
</dbReference>
<protein>
    <submittedName>
        <fullName evidence="8">SusD family protein</fullName>
    </submittedName>
</protein>
<evidence type="ECO:0000313" key="9">
    <source>
        <dbReference type="Proteomes" id="UP000199673"/>
    </source>
</evidence>
<dbReference type="AlphaFoldDB" id="A0A1I7CA67"/>
<sequence length="459" mass="52328">MIKKKNINSILGFICLVCLWGCDGFLDEKPSISLAIPQTLDDFQALLDAEPSGMYRSQALGLLSADDLVLGDALLQQVSFAQRAAYFWEDEVFLDGTSHVSWSAPYTKIFYANVVLDGLAGYTPASAEEESRMEVLEASAKFFRAMGHFEVLGMYSQPYEEGNPDQLGIPIRLTSDINVKTGRATQREVYEQIIEDLKSGLEILPVKEDRPVRPSVWASEALLSKVYLTMKDYENTYLHAKNALMIDDTLMDYNSLDPSLNYSFELFNPEVIFYRQISSSRVESNANTFVNPDLLTLYDSADLRLEYFFKPARTEGMFTVRGRYTGDFYYFSGLAVDEVMLDMAEAAARLGNTGEAVELLNRLNENRYKTGSFIPLEEMEESELMEKVVEERRKELFCRGVRWSDLRRYNSYPELAVTLSRKFNPEKEETVMLPPDSPKYALPIPPLEIQYNPMVQNPR</sequence>